<keyword evidence="5" id="KW-1185">Reference proteome</keyword>
<gene>
    <name evidence="4" type="ORF">HDF14_000077</name>
</gene>
<dbReference type="Gene3D" id="3.30.360.10">
    <property type="entry name" value="Dihydrodipicolinate Reductase, domain 2"/>
    <property type="match status" value="1"/>
</dbReference>
<evidence type="ECO:0000313" key="5">
    <source>
        <dbReference type="Proteomes" id="UP000535182"/>
    </source>
</evidence>
<reference evidence="4 5" key="1">
    <citation type="submission" date="2020-08" db="EMBL/GenBank/DDBJ databases">
        <title>Genomic Encyclopedia of Type Strains, Phase IV (KMG-V): Genome sequencing to study the core and pangenomes of soil and plant-associated prokaryotes.</title>
        <authorList>
            <person name="Whitman W."/>
        </authorList>
    </citation>
    <scope>NUCLEOTIDE SEQUENCE [LARGE SCALE GENOMIC DNA]</scope>
    <source>
        <strain evidence="4 5">X5P2</strain>
    </source>
</reference>
<comment type="caution">
    <text evidence="4">The sequence shown here is derived from an EMBL/GenBank/DDBJ whole genome shotgun (WGS) entry which is preliminary data.</text>
</comment>
<dbReference type="GO" id="GO:0000166">
    <property type="term" value="F:nucleotide binding"/>
    <property type="evidence" value="ECO:0007669"/>
    <property type="project" value="InterPro"/>
</dbReference>
<dbReference type="AlphaFoldDB" id="A0A9X0U1P5"/>
<dbReference type="PANTHER" id="PTHR43818">
    <property type="entry name" value="BCDNA.GH03377"/>
    <property type="match status" value="1"/>
</dbReference>
<dbReference type="Pfam" id="PF22725">
    <property type="entry name" value="GFO_IDH_MocA_C3"/>
    <property type="match status" value="1"/>
</dbReference>
<proteinExistence type="predicted"/>
<feature type="domain" description="GFO/IDH/MocA-like oxidoreductase" evidence="3">
    <location>
        <begin position="138"/>
        <end position="282"/>
    </location>
</feature>
<sequence>MPYNTEENISSSPLRIAILGTGMIGEVHRRSALLCGATLVGAMASTPERSVEMARRWHTQPILTPADLITIAPDVVHVCTPNAMHAEHVEAAITANAHVICEKPLATSISVAQRLTELAHRRQRVATVPYVYRFHPLVREIRSRVNAGEFGRWQLLHGSYLQDWLLSPLATSWRVDAATGGPSRAFADIGSHWCDLMEFVSGERIASLTAATSITVPERPVKSEVSFQRSSDVGQTRKVDTEDAATVIFKTRSGVLGSVLISQVSAGRKNRLWFEFDGERRSAVFDQENPETVWLGGEANAEILQRDPSYGSSEQRRLSTLPAGHPQGYAQCFENFVADTYASIRGEAREGLPTFNDGLRSAHIIDAVIRSARSNTWVDVPASEAH</sequence>
<dbReference type="InterPro" id="IPR036291">
    <property type="entry name" value="NAD(P)-bd_dom_sf"/>
</dbReference>
<dbReference type="SUPFAM" id="SSF55347">
    <property type="entry name" value="Glyceraldehyde-3-phosphate dehydrogenase-like, C-terminal domain"/>
    <property type="match status" value="1"/>
</dbReference>
<evidence type="ECO:0000256" key="1">
    <source>
        <dbReference type="ARBA" id="ARBA00023002"/>
    </source>
</evidence>
<evidence type="ECO:0000259" key="3">
    <source>
        <dbReference type="Pfam" id="PF22725"/>
    </source>
</evidence>
<dbReference type="SUPFAM" id="SSF51735">
    <property type="entry name" value="NAD(P)-binding Rossmann-fold domains"/>
    <property type="match status" value="1"/>
</dbReference>
<accession>A0A9X0U1P5</accession>
<dbReference type="InterPro" id="IPR055170">
    <property type="entry name" value="GFO_IDH_MocA-like_dom"/>
</dbReference>
<evidence type="ECO:0000259" key="2">
    <source>
        <dbReference type="Pfam" id="PF01408"/>
    </source>
</evidence>
<dbReference type="Pfam" id="PF01408">
    <property type="entry name" value="GFO_IDH_MocA"/>
    <property type="match status" value="1"/>
</dbReference>
<keyword evidence="1" id="KW-0560">Oxidoreductase</keyword>
<dbReference type="Gene3D" id="3.40.50.720">
    <property type="entry name" value="NAD(P)-binding Rossmann-like Domain"/>
    <property type="match status" value="1"/>
</dbReference>
<dbReference type="GO" id="GO:0016491">
    <property type="term" value="F:oxidoreductase activity"/>
    <property type="evidence" value="ECO:0007669"/>
    <property type="project" value="UniProtKB-KW"/>
</dbReference>
<feature type="domain" description="Gfo/Idh/MocA-like oxidoreductase N-terminal" evidence="2">
    <location>
        <begin position="14"/>
        <end position="128"/>
    </location>
</feature>
<dbReference type="Proteomes" id="UP000535182">
    <property type="component" value="Unassembled WGS sequence"/>
</dbReference>
<organism evidence="4 5">
    <name type="scientific">Tunturiibacter gelidiferens</name>
    <dbReference type="NCBI Taxonomy" id="3069689"/>
    <lineage>
        <taxon>Bacteria</taxon>
        <taxon>Pseudomonadati</taxon>
        <taxon>Acidobacteriota</taxon>
        <taxon>Terriglobia</taxon>
        <taxon>Terriglobales</taxon>
        <taxon>Acidobacteriaceae</taxon>
        <taxon>Tunturiibacter</taxon>
    </lineage>
</organism>
<name>A0A9X0U1P5_9BACT</name>
<evidence type="ECO:0000313" key="4">
    <source>
        <dbReference type="EMBL" id="MBB5326483.1"/>
    </source>
</evidence>
<dbReference type="RefSeq" id="WP_221304494.1">
    <property type="nucleotide sequence ID" value="NZ_JACHEB010000001.1"/>
</dbReference>
<protein>
    <submittedName>
        <fullName evidence="4">Dehydrogenase</fullName>
    </submittedName>
</protein>
<dbReference type="InterPro" id="IPR000683">
    <property type="entry name" value="Gfo/Idh/MocA-like_OxRdtase_N"/>
</dbReference>
<dbReference type="EMBL" id="JACHEB010000001">
    <property type="protein sequence ID" value="MBB5326483.1"/>
    <property type="molecule type" value="Genomic_DNA"/>
</dbReference>
<dbReference type="PANTHER" id="PTHR43818:SF11">
    <property type="entry name" value="BCDNA.GH03377"/>
    <property type="match status" value="1"/>
</dbReference>
<dbReference type="InterPro" id="IPR050463">
    <property type="entry name" value="Gfo/Idh/MocA_oxidrdct_glycsds"/>
</dbReference>